<dbReference type="AlphaFoldDB" id="B1CB58"/>
<comment type="caution">
    <text evidence="2">The sequence shown here is derived from an EMBL/GenBank/DDBJ whole genome shotgun (WGS) entry which is preliminary data.</text>
</comment>
<dbReference type="Gene3D" id="2.60.40.1080">
    <property type="match status" value="1"/>
</dbReference>
<dbReference type="EMBL" id="ABIL02000006">
    <property type="protein sequence ID" value="EDS71505.1"/>
    <property type="molecule type" value="Genomic_DNA"/>
</dbReference>
<dbReference type="OrthoDB" id="10004753at2"/>
<reference evidence="2" key="1">
    <citation type="submission" date="2008-01" db="EMBL/GenBank/DDBJ databases">
        <authorList>
            <person name="Fulton L."/>
            <person name="Clifton S."/>
            <person name="Fulton B."/>
            <person name="Xu J."/>
            <person name="Minx P."/>
            <person name="Pepin K.H."/>
            <person name="Johnson M."/>
            <person name="Thiruvilangam P."/>
            <person name="Bhonagiri V."/>
            <person name="Nash W.E."/>
            <person name="Mardis E.R."/>
            <person name="Wilson R.K."/>
        </authorList>
    </citation>
    <scope>NUCLEOTIDE SEQUENCE [LARGE SCALE GENOMIC DNA]</scope>
    <source>
        <strain evidence="2">DSM 17244</strain>
    </source>
</reference>
<dbReference type="STRING" id="445971.ANASTE_01207"/>
<dbReference type="Proteomes" id="UP000005178">
    <property type="component" value="Unassembled WGS sequence"/>
</dbReference>
<accession>B1CB58</accession>
<keyword evidence="3" id="KW-1185">Reference proteome</keyword>
<protein>
    <submittedName>
        <fullName evidence="2">Bacterial group 2 Ig-like protein</fullName>
    </submittedName>
</protein>
<organism evidence="2 3">
    <name type="scientific">Anaerofustis stercorihominis DSM 17244</name>
    <dbReference type="NCBI Taxonomy" id="445971"/>
    <lineage>
        <taxon>Bacteria</taxon>
        <taxon>Bacillati</taxon>
        <taxon>Bacillota</taxon>
        <taxon>Clostridia</taxon>
        <taxon>Eubacteriales</taxon>
        <taxon>Eubacteriaceae</taxon>
        <taxon>Anaerofustis</taxon>
    </lineage>
</organism>
<evidence type="ECO:0000259" key="1">
    <source>
        <dbReference type="Pfam" id="PF02368"/>
    </source>
</evidence>
<evidence type="ECO:0000313" key="2">
    <source>
        <dbReference type="EMBL" id="EDS71505.1"/>
    </source>
</evidence>
<name>B1CB58_9FIRM</name>
<evidence type="ECO:0000313" key="3">
    <source>
        <dbReference type="Proteomes" id="UP000005178"/>
    </source>
</evidence>
<proteinExistence type="predicted"/>
<dbReference type="SUPFAM" id="SSF49373">
    <property type="entry name" value="Invasin/intimin cell-adhesion fragments"/>
    <property type="match status" value="1"/>
</dbReference>
<dbReference type="Pfam" id="PF02368">
    <property type="entry name" value="Big_2"/>
    <property type="match status" value="1"/>
</dbReference>
<dbReference type="RefSeq" id="WP_007049975.1">
    <property type="nucleotide sequence ID" value="NZ_DS560019.1"/>
</dbReference>
<dbReference type="InterPro" id="IPR003343">
    <property type="entry name" value="Big_2"/>
</dbReference>
<dbReference type="eggNOG" id="ENOG50339ZJ">
    <property type="taxonomic scope" value="Bacteria"/>
</dbReference>
<feature type="domain" description="BIG2" evidence="1">
    <location>
        <begin position="65"/>
        <end position="106"/>
    </location>
</feature>
<gene>
    <name evidence="2" type="ORF">ANASTE_01207</name>
</gene>
<reference evidence="2" key="2">
    <citation type="submission" date="2013-08" db="EMBL/GenBank/DDBJ databases">
        <title>Draft genome sequence of Anaerofustis stercorihominis (DSM 17244).</title>
        <authorList>
            <person name="Sudarsanam P."/>
            <person name="Ley R."/>
            <person name="Guruge J."/>
            <person name="Turnbaugh P.J."/>
            <person name="Mahowald M."/>
            <person name="Liep D."/>
            <person name="Gordon J."/>
        </authorList>
    </citation>
    <scope>NUCLEOTIDE SEQUENCE</scope>
    <source>
        <strain evidence="2">DSM 17244</strain>
    </source>
</reference>
<sequence>MVYKQEKRCCGKQKGKVTAKKKGAAYIYAKIGKKKLKCKVNVEAPKLNATKRTMNLASKYTLKLSGTKRKVSFKSSKTSVATVTSKGVITAKRVGSATITAKIKDKSYSCKVSVIDPVGSRTNPADPTKGITVDAFEGKFYFRLKSVVKGDEVINKLKAMNEWDESYNEVPAGTTPVFFTYDVKAISGFDSYPLTGYDIINFMDLYNSSCSSTISDIETQPMDSEHYRSNFEIYNGVNKEMYAVFYAPKGMTSFSNYYFKKNFDKLWVRYKF</sequence>
<dbReference type="GeneID" id="98000313"/>
<dbReference type="HOGENOM" id="CLU_1007006_0_0_9"/>
<dbReference type="InterPro" id="IPR008964">
    <property type="entry name" value="Invasin/intimin_cell_adhesion"/>
</dbReference>